<keyword evidence="5 7" id="KW-1133">Transmembrane helix</keyword>
<keyword evidence="4 7" id="KW-0812">Transmembrane</keyword>
<feature type="transmembrane region" description="Helical" evidence="7">
    <location>
        <begin position="173"/>
        <end position="196"/>
    </location>
</feature>
<comment type="subcellular location">
    <subcellularLocation>
        <location evidence="1">Cell membrane</location>
        <topology evidence="1">Multi-pass membrane protein</topology>
    </subcellularLocation>
</comment>
<dbReference type="Proteomes" id="UP000254070">
    <property type="component" value="Unassembled WGS sequence"/>
</dbReference>
<evidence type="ECO:0000256" key="3">
    <source>
        <dbReference type="ARBA" id="ARBA00022475"/>
    </source>
</evidence>
<feature type="transmembrane region" description="Helical" evidence="7">
    <location>
        <begin position="261"/>
        <end position="281"/>
    </location>
</feature>
<dbReference type="AlphaFoldDB" id="A0A377KJK7"/>
<proteinExistence type="inferred from homology"/>
<dbReference type="EMBL" id="UGIF01000002">
    <property type="protein sequence ID" value="STP29395.1"/>
    <property type="molecule type" value="Genomic_DNA"/>
</dbReference>
<dbReference type="GO" id="GO:0005886">
    <property type="term" value="C:plasma membrane"/>
    <property type="evidence" value="ECO:0007669"/>
    <property type="project" value="UniProtKB-SubCell"/>
</dbReference>
<feature type="transmembrane region" description="Helical" evidence="7">
    <location>
        <begin position="61"/>
        <end position="79"/>
    </location>
</feature>
<feature type="transmembrane region" description="Helical" evidence="7">
    <location>
        <begin position="309"/>
        <end position="330"/>
    </location>
</feature>
<dbReference type="PANTHER" id="PTHR30106:SF1">
    <property type="entry name" value="UPF0324 MEMBRANE PROTEIN FN0533"/>
    <property type="match status" value="1"/>
</dbReference>
<protein>
    <submittedName>
        <fullName evidence="8">Membrane protein</fullName>
    </submittedName>
</protein>
<evidence type="ECO:0000256" key="4">
    <source>
        <dbReference type="ARBA" id="ARBA00022692"/>
    </source>
</evidence>
<keyword evidence="6 7" id="KW-0472">Membrane</keyword>
<evidence type="ECO:0000256" key="2">
    <source>
        <dbReference type="ARBA" id="ARBA00007977"/>
    </source>
</evidence>
<organism evidence="8 9">
    <name type="scientific">Enterococcus durans</name>
    <dbReference type="NCBI Taxonomy" id="53345"/>
    <lineage>
        <taxon>Bacteria</taxon>
        <taxon>Bacillati</taxon>
        <taxon>Bacillota</taxon>
        <taxon>Bacilli</taxon>
        <taxon>Lactobacillales</taxon>
        <taxon>Enterococcaceae</taxon>
        <taxon>Enterococcus</taxon>
    </lineage>
</organism>
<reference evidence="8 9" key="1">
    <citation type="submission" date="2018-06" db="EMBL/GenBank/DDBJ databases">
        <authorList>
            <consortium name="Pathogen Informatics"/>
            <person name="Doyle S."/>
        </authorList>
    </citation>
    <scope>NUCLEOTIDE SEQUENCE [LARGE SCALE GENOMIC DNA]</scope>
    <source>
        <strain evidence="8 9">NCTC8129</strain>
    </source>
</reference>
<evidence type="ECO:0000256" key="6">
    <source>
        <dbReference type="ARBA" id="ARBA00023136"/>
    </source>
</evidence>
<feature type="transmembrane region" description="Helical" evidence="7">
    <location>
        <begin position="365"/>
        <end position="386"/>
    </location>
</feature>
<evidence type="ECO:0000256" key="5">
    <source>
        <dbReference type="ARBA" id="ARBA00022989"/>
    </source>
</evidence>
<feature type="transmembrane region" description="Helical" evidence="7">
    <location>
        <begin position="143"/>
        <end position="161"/>
    </location>
</feature>
<evidence type="ECO:0000256" key="1">
    <source>
        <dbReference type="ARBA" id="ARBA00004651"/>
    </source>
</evidence>
<feature type="transmembrane region" description="Helical" evidence="7">
    <location>
        <begin position="202"/>
        <end position="224"/>
    </location>
</feature>
<feature type="transmembrane region" description="Helical" evidence="7">
    <location>
        <begin position="85"/>
        <end position="103"/>
    </location>
</feature>
<dbReference type="Pfam" id="PF03601">
    <property type="entry name" value="Cons_hypoth698"/>
    <property type="match status" value="1"/>
</dbReference>
<sequence>MERAEEFLRFQHFVKKSEQCYYYQDIIYASLFFCVTIMKGIYEMNVHSPINRFKQLNIRKILPGLLLAFLVAIASKLLALLVPQLGAATIAILLGILLGNTFFKQASLATGTKFAESKLLECSVFLLGATVTAQTIAQIGIKGILFVLLQMSVTIVGVYWIGKKLRFSDTSSLMMAGGNAVCGSSAIASIAPVIHADEEEKGQIITLVNLLGTIMMLTLPFLGLHLFGDNLIEKSALLGGTLQSVGQVVAGASLLDASVVQFAMLFKILRIMMLVVVVYLFEKFMQKKTVATTDVSHTKQTKRKLPLPWYVLGFVIFCLINSLFTLPAFIDHTAHFVSNWFEITALAAIGLRLDFAKFMKEGPRFLSYGLSVGLLQTTMALLFIWLTKL</sequence>
<dbReference type="PANTHER" id="PTHR30106">
    <property type="entry name" value="INNER MEMBRANE PROTEIN YEIH-RELATED"/>
    <property type="match status" value="1"/>
</dbReference>
<evidence type="ECO:0000256" key="7">
    <source>
        <dbReference type="SAM" id="Phobius"/>
    </source>
</evidence>
<dbReference type="InterPro" id="IPR018383">
    <property type="entry name" value="UPF0324_pro"/>
</dbReference>
<name>A0A377KJK7_9ENTE</name>
<accession>A0A377KJK7</accession>
<feature type="transmembrane region" description="Helical" evidence="7">
    <location>
        <begin position="21"/>
        <end position="41"/>
    </location>
</feature>
<keyword evidence="3" id="KW-1003">Cell membrane</keyword>
<evidence type="ECO:0000313" key="9">
    <source>
        <dbReference type="Proteomes" id="UP000254070"/>
    </source>
</evidence>
<gene>
    <name evidence="8" type="primary">yeiH</name>
    <name evidence="8" type="ORF">NCTC8129_01592</name>
</gene>
<comment type="similarity">
    <text evidence="2">Belongs to the UPF0324 family.</text>
</comment>
<evidence type="ECO:0000313" key="8">
    <source>
        <dbReference type="EMBL" id="STP29395.1"/>
    </source>
</evidence>